<evidence type="ECO:0000313" key="3">
    <source>
        <dbReference type="Proteomes" id="UP000473525"/>
    </source>
</evidence>
<accession>A0A6L6XRC7</accession>
<dbReference type="AlphaFoldDB" id="A0A6L6XRC7"/>
<dbReference type="PANTHER" id="PTHR43792">
    <property type="entry name" value="GNAT FAMILY, PUTATIVE (AFU_ORTHOLOGUE AFUA_3G00765)-RELATED-RELATED"/>
    <property type="match status" value="1"/>
</dbReference>
<dbReference type="Proteomes" id="UP000473525">
    <property type="component" value="Unassembled WGS sequence"/>
</dbReference>
<gene>
    <name evidence="2" type="ORF">GON03_11750</name>
</gene>
<keyword evidence="3" id="KW-1185">Reference proteome</keyword>
<dbReference type="RefSeq" id="WP_157342703.1">
    <property type="nucleotide sequence ID" value="NZ_WSEK01000004.1"/>
</dbReference>
<dbReference type="GO" id="GO:0016747">
    <property type="term" value="F:acyltransferase activity, transferring groups other than amino-acyl groups"/>
    <property type="evidence" value="ECO:0007669"/>
    <property type="project" value="InterPro"/>
</dbReference>
<dbReference type="EMBL" id="WSEK01000004">
    <property type="protein sequence ID" value="MVQ49859.1"/>
    <property type="molecule type" value="Genomic_DNA"/>
</dbReference>
<organism evidence="2 3">
    <name type="scientific">Nocardioides agri</name>
    <dbReference type="NCBI Taxonomy" id="2682843"/>
    <lineage>
        <taxon>Bacteria</taxon>
        <taxon>Bacillati</taxon>
        <taxon>Actinomycetota</taxon>
        <taxon>Actinomycetes</taxon>
        <taxon>Propionibacteriales</taxon>
        <taxon>Nocardioidaceae</taxon>
        <taxon>Nocardioides</taxon>
    </lineage>
</organism>
<dbReference type="PROSITE" id="PS51186">
    <property type="entry name" value="GNAT"/>
    <property type="match status" value="1"/>
</dbReference>
<sequence>MPQDLSAVPWPVRTARLSLRPATPDDIKATWAYRRLAEVSEWLTHADSDRAHYAEVFLDPDRLTSTLVIEHEGAVVGDLMLRIQDLWAQSEVVEWARGLQAELGWVVAPEHAGRGIATEAARELLRICFEDLGLYRVTALCFADNEASWRLMERLGMRREAHNVRDSLHRVRGWLDGYGYALLADEWRASG</sequence>
<dbReference type="SUPFAM" id="SSF55729">
    <property type="entry name" value="Acyl-CoA N-acyltransferases (Nat)"/>
    <property type="match status" value="1"/>
</dbReference>
<feature type="domain" description="N-acetyltransferase" evidence="1">
    <location>
        <begin position="17"/>
        <end position="185"/>
    </location>
</feature>
<dbReference type="Gene3D" id="3.40.630.30">
    <property type="match status" value="1"/>
</dbReference>
<dbReference type="InterPro" id="IPR000182">
    <property type="entry name" value="GNAT_dom"/>
</dbReference>
<dbReference type="Pfam" id="PF13302">
    <property type="entry name" value="Acetyltransf_3"/>
    <property type="match status" value="1"/>
</dbReference>
<keyword evidence="2" id="KW-0808">Transferase</keyword>
<reference evidence="2 3" key="1">
    <citation type="submission" date="2019-12" db="EMBL/GenBank/DDBJ databases">
        <authorList>
            <person name="Huq M.A."/>
        </authorList>
    </citation>
    <scope>NUCLEOTIDE SEQUENCE [LARGE SCALE GENOMIC DNA]</scope>
    <source>
        <strain evidence="2 3">MAH-18</strain>
    </source>
</reference>
<proteinExistence type="predicted"/>
<dbReference type="InterPro" id="IPR016181">
    <property type="entry name" value="Acyl_CoA_acyltransferase"/>
</dbReference>
<dbReference type="PANTHER" id="PTHR43792:SF1">
    <property type="entry name" value="N-ACETYLTRANSFERASE DOMAIN-CONTAINING PROTEIN"/>
    <property type="match status" value="1"/>
</dbReference>
<dbReference type="InterPro" id="IPR051531">
    <property type="entry name" value="N-acetyltransferase"/>
</dbReference>
<evidence type="ECO:0000259" key="1">
    <source>
        <dbReference type="PROSITE" id="PS51186"/>
    </source>
</evidence>
<protein>
    <submittedName>
        <fullName evidence="2">GNAT family N-acetyltransferase</fullName>
    </submittedName>
</protein>
<comment type="caution">
    <text evidence="2">The sequence shown here is derived from an EMBL/GenBank/DDBJ whole genome shotgun (WGS) entry which is preliminary data.</text>
</comment>
<name>A0A6L6XRC7_9ACTN</name>
<evidence type="ECO:0000313" key="2">
    <source>
        <dbReference type="EMBL" id="MVQ49859.1"/>
    </source>
</evidence>